<accession>A0A6L5XD78</accession>
<sequence>MEAIGKIIVKLPAQQGTSRAGNQWSKQEYVLETAEAYPKKIFFSFFGDKANQYPLEVGQQVKVSFDIDSHEYNGRWFTNINAWKAEPYEPSAAPAPAPAPGAPVAAPAPAAPAPGAPVDFGGGSSDDLPF</sequence>
<dbReference type="EMBL" id="VULT01000007">
    <property type="protein sequence ID" value="MSS17233.1"/>
    <property type="molecule type" value="Genomic_DNA"/>
</dbReference>
<dbReference type="Pfam" id="PF11325">
    <property type="entry name" value="DUF3127"/>
    <property type="match status" value="1"/>
</dbReference>
<organism evidence="2 3">
    <name type="scientific">Sodaliphilus pleomorphus</name>
    <dbReference type="NCBI Taxonomy" id="2606626"/>
    <lineage>
        <taxon>Bacteria</taxon>
        <taxon>Pseudomonadati</taxon>
        <taxon>Bacteroidota</taxon>
        <taxon>Bacteroidia</taxon>
        <taxon>Bacteroidales</taxon>
        <taxon>Muribaculaceae</taxon>
        <taxon>Sodaliphilus</taxon>
    </lineage>
</organism>
<evidence type="ECO:0000313" key="3">
    <source>
        <dbReference type="Proteomes" id="UP000483362"/>
    </source>
</evidence>
<protein>
    <submittedName>
        <fullName evidence="2">DUF3127 domain-containing protein</fullName>
    </submittedName>
</protein>
<comment type="caution">
    <text evidence="2">The sequence shown here is derived from an EMBL/GenBank/DDBJ whole genome shotgun (WGS) entry which is preliminary data.</text>
</comment>
<evidence type="ECO:0000256" key="1">
    <source>
        <dbReference type="SAM" id="MobiDB-lite"/>
    </source>
</evidence>
<gene>
    <name evidence="2" type="ORF">FYJ29_05580</name>
</gene>
<dbReference type="AlphaFoldDB" id="A0A6L5XD78"/>
<feature type="region of interest" description="Disordered" evidence="1">
    <location>
        <begin position="88"/>
        <end position="130"/>
    </location>
</feature>
<name>A0A6L5XD78_9BACT</name>
<dbReference type="RefSeq" id="WP_154327213.1">
    <property type="nucleotide sequence ID" value="NZ_CP045696.1"/>
</dbReference>
<reference evidence="2 3" key="1">
    <citation type="submission" date="2019-08" db="EMBL/GenBank/DDBJ databases">
        <title>In-depth cultivation of the pig gut microbiome towards novel bacterial diversity and tailored functional studies.</title>
        <authorList>
            <person name="Wylensek D."/>
            <person name="Hitch T.C.A."/>
            <person name="Clavel T."/>
        </authorList>
    </citation>
    <scope>NUCLEOTIDE SEQUENCE [LARGE SCALE GENOMIC DNA]</scope>
    <source>
        <strain evidence="2 3">Oil-RF-744-WCA-WT-10</strain>
    </source>
</reference>
<proteinExistence type="predicted"/>
<keyword evidence="3" id="KW-1185">Reference proteome</keyword>
<evidence type="ECO:0000313" key="2">
    <source>
        <dbReference type="EMBL" id="MSS17233.1"/>
    </source>
</evidence>
<dbReference type="Proteomes" id="UP000483362">
    <property type="component" value="Unassembled WGS sequence"/>
</dbReference>
<dbReference type="InterPro" id="IPR021474">
    <property type="entry name" value="DUF3127"/>
</dbReference>